<proteinExistence type="predicted"/>
<dbReference type="InterPro" id="IPR011990">
    <property type="entry name" value="TPR-like_helical_dom_sf"/>
</dbReference>
<organism evidence="1 2">
    <name type="scientific">Dissophora globulifera</name>
    <dbReference type="NCBI Taxonomy" id="979702"/>
    <lineage>
        <taxon>Eukaryota</taxon>
        <taxon>Fungi</taxon>
        <taxon>Fungi incertae sedis</taxon>
        <taxon>Mucoromycota</taxon>
        <taxon>Mortierellomycotina</taxon>
        <taxon>Mortierellomycetes</taxon>
        <taxon>Mortierellales</taxon>
        <taxon>Mortierellaceae</taxon>
        <taxon>Dissophora</taxon>
    </lineage>
</organism>
<dbReference type="Proteomes" id="UP000738325">
    <property type="component" value="Unassembled WGS sequence"/>
</dbReference>
<dbReference type="Pfam" id="PF13374">
    <property type="entry name" value="TPR_10"/>
    <property type="match status" value="1"/>
</dbReference>
<keyword evidence="2" id="KW-1185">Reference proteome</keyword>
<gene>
    <name evidence="1" type="ORF">BGZ99_008946</name>
</gene>
<comment type="caution">
    <text evidence="1">The sequence shown here is derived from an EMBL/GenBank/DDBJ whole genome shotgun (WGS) entry which is preliminary data.</text>
</comment>
<reference evidence="1" key="1">
    <citation type="journal article" date="2020" name="Fungal Divers.">
        <title>Resolving the Mortierellaceae phylogeny through synthesis of multi-gene phylogenetics and phylogenomics.</title>
        <authorList>
            <person name="Vandepol N."/>
            <person name="Liber J."/>
            <person name="Desiro A."/>
            <person name="Na H."/>
            <person name="Kennedy M."/>
            <person name="Barry K."/>
            <person name="Grigoriev I.V."/>
            <person name="Miller A.N."/>
            <person name="O'Donnell K."/>
            <person name="Stajich J.E."/>
            <person name="Bonito G."/>
        </authorList>
    </citation>
    <scope>NUCLEOTIDE SEQUENCE</scope>
    <source>
        <strain evidence="1">REB-010B</strain>
    </source>
</reference>
<protein>
    <recommendedName>
        <fullName evidence="3">Tetratricopeptide repeat protein</fullName>
    </recommendedName>
</protein>
<dbReference type="SMART" id="SM00028">
    <property type="entry name" value="TPR"/>
    <property type="match status" value="3"/>
</dbReference>
<dbReference type="AlphaFoldDB" id="A0A9P6R5X3"/>
<evidence type="ECO:0008006" key="3">
    <source>
        <dbReference type="Google" id="ProtNLM"/>
    </source>
</evidence>
<dbReference type="EMBL" id="JAAAIP010000720">
    <property type="protein sequence ID" value="KAG0313367.1"/>
    <property type="molecule type" value="Genomic_DNA"/>
</dbReference>
<dbReference type="OrthoDB" id="64148at2759"/>
<evidence type="ECO:0000313" key="2">
    <source>
        <dbReference type="Proteomes" id="UP000738325"/>
    </source>
</evidence>
<evidence type="ECO:0000313" key="1">
    <source>
        <dbReference type="EMBL" id="KAG0313367.1"/>
    </source>
</evidence>
<dbReference type="Gene3D" id="1.25.40.10">
    <property type="entry name" value="Tetratricopeptide repeat domain"/>
    <property type="match status" value="2"/>
</dbReference>
<dbReference type="InterPro" id="IPR019734">
    <property type="entry name" value="TPR_rpt"/>
</dbReference>
<dbReference type="SUPFAM" id="SSF48452">
    <property type="entry name" value="TPR-like"/>
    <property type="match status" value="1"/>
</dbReference>
<name>A0A9P6R5X3_9FUNG</name>
<accession>A0A9P6R5X3</accession>
<sequence>MSDAKTQAPAFEQIWDDNIEFPAIEEAFREVLSQPDLSTDLRAEAMTQLARSQGHQGQFEAAKTTLKMALETSKEATPYLRYRLEMGRVLRSSGQSQESAPFFREAYEEANSAGPAADYYAADAAHMLAILDPKVGPCDEKTWSQRVLEIARESENVRTQGWVAIVLNNSAWDLFDEGKYEQALKMFIEATAIRKQALDAKETVKSKRTYRIARWSEGFTLRHMEKNEEAYKVQRQLLDEDDTKSNREELAILCDKLGFVEEAKVHRSVLDNKFK</sequence>